<dbReference type="Proteomes" id="UP000028715">
    <property type="component" value="Unassembled WGS sequence"/>
</dbReference>
<dbReference type="AlphaFoldDB" id="A0A085ZRY4"/>
<dbReference type="RefSeq" id="WP_035686588.1">
    <property type="nucleotide sequence ID" value="NZ_JPRL01000001.1"/>
</dbReference>
<dbReference type="OrthoDB" id="1078132at2"/>
<gene>
    <name evidence="2" type="ORF">IW19_17555</name>
</gene>
<feature type="domain" description="Phospholipid/glycerol acyltransferase" evidence="1">
    <location>
        <begin position="79"/>
        <end position="188"/>
    </location>
</feature>
<dbReference type="Pfam" id="PF01553">
    <property type="entry name" value="Acyltransferase"/>
    <property type="match status" value="1"/>
</dbReference>
<dbReference type="GO" id="GO:0042840">
    <property type="term" value="P:D-glucuronate catabolic process"/>
    <property type="evidence" value="ECO:0007669"/>
    <property type="project" value="TreeGrafter"/>
</dbReference>
<dbReference type="EMBL" id="JPRL01000001">
    <property type="protein sequence ID" value="KFF07198.1"/>
    <property type="molecule type" value="Genomic_DNA"/>
</dbReference>
<dbReference type="GO" id="GO:0016746">
    <property type="term" value="F:acyltransferase activity"/>
    <property type="evidence" value="ECO:0007669"/>
    <property type="project" value="UniProtKB-KW"/>
</dbReference>
<dbReference type="GO" id="GO:0019698">
    <property type="term" value="P:D-galacturonate catabolic process"/>
    <property type="evidence" value="ECO:0007669"/>
    <property type="project" value="TreeGrafter"/>
</dbReference>
<accession>A0A085ZRY4</accession>
<evidence type="ECO:0000313" key="2">
    <source>
        <dbReference type="EMBL" id="KFF07198.1"/>
    </source>
</evidence>
<keyword evidence="3" id="KW-1185">Reference proteome</keyword>
<sequence>MQKFDAIRPFYDSEINEALHDVVNHPMMKTMMNFTFPEVEDEVWKDQLKKTHSIRDFQCNFIYNTIQKVLEKSSEGLTTSGFEKLEKNTSYLFISNHRDILLDTTLLNVCLFEHGLVMTASAIGDNLVKKAFLATLAKLNRNFLVLRGLTPREMLQSSKLLAEYMGQLLLRENRSVWIAQREGRTKDGNDETNPGVLKMIGMGSDEPNLMDYFKKLRIVPVSISYEYDPTDVLKMPQLMAEANNKVYVKDKNEDFMTILSGIMGTKKRIHISVGDVLDTEIDQIVAENDNANKQVQALAQTIDDTILKNYQLWPTNFIAYDILNETNKFSHLYKESEKSLFERRLEMRIGSDNPVTRQGFLAMYANPVVNKLKYQDVI</sequence>
<evidence type="ECO:0000313" key="3">
    <source>
        <dbReference type="Proteomes" id="UP000028715"/>
    </source>
</evidence>
<dbReference type="SUPFAM" id="SSF69593">
    <property type="entry name" value="Glycerol-3-phosphate (1)-acyltransferase"/>
    <property type="match status" value="1"/>
</dbReference>
<dbReference type="InterPro" id="IPR002123">
    <property type="entry name" value="Plipid/glycerol_acylTrfase"/>
</dbReference>
<evidence type="ECO:0000259" key="1">
    <source>
        <dbReference type="Pfam" id="PF01553"/>
    </source>
</evidence>
<organism evidence="2 3">
    <name type="scientific">Flavobacterium reichenbachii</name>
    <dbReference type="NCBI Taxonomy" id="362418"/>
    <lineage>
        <taxon>Bacteria</taxon>
        <taxon>Pseudomonadati</taxon>
        <taxon>Bacteroidota</taxon>
        <taxon>Flavobacteriia</taxon>
        <taxon>Flavobacteriales</taxon>
        <taxon>Flavobacteriaceae</taxon>
        <taxon>Flavobacterium</taxon>
    </lineage>
</organism>
<dbReference type="PANTHER" id="PTHR30068:SF3">
    <property type="entry name" value="PHOSPHOLIPID_GLYCEROL ACYLTRANSFERASE DOMAIN-CONTAINING PROTEIN"/>
    <property type="match status" value="1"/>
</dbReference>
<keyword evidence="2" id="KW-0012">Acyltransferase</keyword>
<keyword evidence="2" id="KW-0808">Transferase</keyword>
<proteinExistence type="predicted"/>
<dbReference type="STRING" id="362418.IW19_17555"/>
<protein>
    <submittedName>
        <fullName evidence="2">Glycerol acyltransferase</fullName>
    </submittedName>
</protein>
<comment type="caution">
    <text evidence="2">The sequence shown here is derived from an EMBL/GenBank/DDBJ whole genome shotgun (WGS) entry which is preliminary data.</text>
</comment>
<dbReference type="PANTHER" id="PTHR30068">
    <property type="entry name" value="URONATE ISOMERASE"/>
    <property type="match status" value="1"/>
</dbReference>
<reference evidence="2 3" key="1">
    <citation type="submission" date="2014-07" db="EMBL/GenBank/DDBJ databases">
        <title>Genome of Flavobacterium reichenbachii LMG 25512.</title>
        <authorList>
            <person name="Stropko S.J."/>
            <person name="Pipes S.E."/>
            <person name="Newman J.D."/>
        </authorList>
    </citation>
    <scope>NUCLEOTIDE SEQUENCE [LARGE SCALE GENOMIC DNA]</scope>
    <source>
        <strain evidence="2 3">LMG 25512</strain>
    </source>
</reference>
<dbReference type="eggNOG" id="COG0204">
    <property type="taxonomic scope" value="Bacteria"/>
</dbReference>
<name>A0A085ZRY4_9FLAO</name>